<gene>
    <name evidence="8" type="ORF">E6H00_10805</name>
</gene>
<comment type="similarity">
    <text evidence="2">Belongs to the nucleobase:cation symporter-2 (NCS2) (TC 2.A.40) family.</text>
</comment>
<dbReference type="AlphaFoldDB" id="A0A537JZV3"/>
<dbReference type="PROSITE" id="PS01116">
    <property type="entry name" value="XANTH_URACIL_PERMASE"/>
    <property type="match status" value="1"/>
</dbReference>
<reference evidence="8 9" key="1">
    <citation type="journal article" date="2019" name="Nat. Microbiol.">
        <title>Mediterranean grassland soil C-N compound turnover is dependent on rainfall and depth, and is mediated by genomically divergent microorganisms.</title>
        <authorList>
            <person name="Diamond S."/>
            <person name="Andeer P.F."/>
            <person name="Li Z."/>
            <person name="Crits-Christoph A."/>
            <person name="Burstein D."/>
            <person name="Anantharaman K."/>
            <person name="Lane K.R."/>
            <person name="Thomas B.C."/>
            <person name="Pan C."/>
            <person name="Northen T.R."/>
            <person name="Banfield J.F."/>
        </authorList>
    </citation>
    <scope>NUCLEOTIDE SEQUENCE [LARGE SCALE GENOMIC DNA]</scope>
    <source>
        <strain evidence="8">NP_3</strain>
    </source>
</reference>
<evidence type="ECO:0000256" key="5">
    <source>
        <dbReference type="ARBA" id="ARBA00022989"/>
    </source>
</evidence>
<feature type="transmembrane region" description="Helical" evidence="7">
    <location>
        <begin position="298"/>
        <end position="316"/>
    </location>
</feature>
<dbReference type="NCBIfam" id="TIGR00801">
    <property type="entry name" value="ncs2"/>
    <property type="match status" value="1"/>
</dbReference>
<evidence type="ECO:0000256" key="6">
    <source>
        <dbReference type="ARBA" id="ARBA00023136"/>
    </source>
</evidence>
<evidence type="ECO:0000256" key="3">
    <source>
        <dbReference type="ARBA" id="ARBA00022448"/>
    </source>
</evidence>
<dbReference type="PANTHER" id="PTHR11119">
    <property type="entry name" value="XANTHINE-URACIL / VITAMIN C PERMEASE FAMILY MEMBER"/>
    <property type="match status" value="1"/>
</dbReference>
<feature type="transmembrane region" description="Helical" evidence="7">
    <location>
        <begin position="129"/>
        <end position="148"/>
    </location>
</feature>
<feature type="transmembrane region" description="Helical" evidence="7">
    <location>
        <begin position="212"/>
        <end position="235"/>
    </location>
</feature>
<comment type="caution">
    <text evidence="8">The sequence shown here is derived from an EMBL/GenBank/DDBJ whole genome shotgun (WGS) entry which is preliminary data.</text>
</comment>
<feature type="transmembrane region" description="Helical" evidence="7">
    <location>
        <begin position="188"/>
        <end position="205"/>
    </location>
</feature>
<dbReference type="EMBL" id="VBAK01000130">
    <property type="protein sequence ID" value="TMI89051.1"/>
    <property type="molecule type" value="Genomic_DNA"/>
</dbReference>
<accession>A0A537JZV3</accession>
<protein>
    <submittedName>
        <fullName evidence="8">Pyrimidine utilization transport protein G</fullName>
    </submittedName>
</protein>
<proteinExistence type="inferred from homology"/>
<keyword evidence="6 7" id="KW-0472">Membrane</keyword>
<comment type="subcellular location">
    <subcellularLocation>
        <location evidence="1">Membrane</location>
        <topology evidence="1">Multi-pass membrane protein</topology>
    </subcellularLocation>
</comment>
<feature type="transmembrane region" description="Helical" evidence="7">
    <location>
        <begin position="155"/>
        <end position="176"/>
    </location>
</feature>
<dbReference type="Pfam" id="PF00860">
    <property type="entry name" value="Xan_ur_permease"/>
    <property type="match status" value="1"/>
</dbReference>
<sequence length="449" mass="46496">MPAAAVSGGQGNPPAPLHFTVTRCPKEGGMVTAVRAGEHEAIYYPEDRLPWPQTVLLGIQHVMAMFGATVLVPLILGFNVNTVLFFSGVATLIFLGWTGGKIPSYLGSSFSFIGSVLAIQGGAGHNQSLAFAGIFVAGALYFLVGLGVHRAGPNVIRFFMPPVVTGTVVAVIGLALANPAWASYSKDLFTATVTVLAAAVASVYLRGFARLLPILIAIVVGYVVALIDPLCGAATSGCHVNFGLVTGAPWVGHPQFSVPQFTARAVSLFWFIPIVLVAENAGHVYAISGLMKRDLSGYLGRAFMGDGIGTMLSGLFGGTGETTYAENIGVMGVTRVFSIPVYVTAAVVAILLGFIPKFGGLVNSVPVSVLGGIELYLFGLIAAIGGKIWVDGRVDFSNRANLATAAIPLILAASGSAVKSGAFEINNLGLGALGAILIYQILRPGMKEA</sequence>
<feature type="transmembrane region" description="Helical" evidence="7">
    <location>
        <begin position="336"/>
        <end position="355"/>
    </location>
</feature>
<feature type="transmembrane region" description="Helical" evidence="7">
    <location>
        <begin position="402"/>
        <end position="418"/>
    </location>
</feature>
<evidence type="ECO:0000256" key="7">
    <source>
        <dbReference type="SAM" id="Phobius"/>
    </source>
</evidence>
<keyword evidence="3" id="KW-0813">Transport</keyword>
<evidence type="ECO:0000256" key="1">
    <source>
        <dbReference type="ARBA" id="ARBA00004141"/>
    </source>
</evidence>
<feature type="transmembrane region" description="Helical" evidence="7">
    <location>
        <begin position="268"/>
        <end position="286"/>
    </location>
</feature>
<feature type="transmembrane region" description="Helical" evidence="7">
    <location>
        <begin position="82"/>
        <end position="98"/>
    </location>
</feature>
<dbReference type="InterPro" id="IPR006042">
    <property type="entry name" value="Xan_ur_permease"/>
</dbReference>
<evidence type="ECO:0000313" key="9">
    <source>
        <dbReference type="Proteomes" id="UP000318509"/>
    </source>
</evidence>
<dbReference type="GO" id="GO:0005886">
    <property type="term" value="C:plasma membrane"/>
    <property type="evidence" value="ECO:0007669"/>
    <property type="project" value="UniProtKB-ARBA"/>
</dbReference>
<feature type="transmembrane region" description="Helical" evidence="7">
    <location>
        <begin position="55"/>
        <end position="76"/>
    </location>
</feature>
<name>A0A537JZV3_9BACT</name>
<feature type="transmembrane region" description="Helical" evidence="7">
    <location>
        <begin position="425"/>
        <end position="442"/>
    </location>
</feature>
<keyword evidence="5 7" id="KW-1133">Transmembrane helix</keyword>
<organism evidence="8 9">
    <name type="scientific">Candidatus Segetimicrobium genomatis</name>
    <dbReference type="NCBI Taxonomy" id="2569760"/>
    <lineage>
        <taxon>Bacteria</taxon>
        <taxon>Bacillati</taxon>
        <taxon>Candidatus Sysuimicrobiota</taxon>
        <taxon>Candidatus Sysuimicrobiia</taxon>
        <taxon>Candidatus Sysuimicrobiales</taxon>
        <taxon>Candidatus Segetimicrobiaceae</taxon>
        <taxon>Candidatus Segetimicrobium</taxon>
    </lineage>
</organism>
<evidence type="ECO:0000256" key="2">
    <source>
        <dbReference type="ARBA" id="ARBA00008821"/>
    </source>
</evidence>
<evidence type="ECO:0000256" key="4">
    <source>
        <dbReference type="ARBA" id="ARBA00022692"/>
    </source>
</evidence>
<feature type="transmembrane region" description="Helical" evidence="7">
    <location>
        <begin position="367"/>
        <end position="390"/>
    </location>
</feature>
<keyword evidence="4 7" id="KW-0812">Transmembrane</keyword>
<evidence type="ECO:0000313" key="8">
    <source>
        <dbReference type="EMBL" id="TMI89051.1"/>
    </source>
</evidence>
<dbReference type="Proteomes" id="UP000318509">
    <property type="component" value="Unassembled WGS sequence"/>
</dbReference>
<dbReference type="InterPro" id="IPR006043">
    <property type="entry name" value="NCS2"/>
</dbReference>
<dbReference type="GO" id="GO:0015205">
    <property type="term" value="F:nucleobase transmembrane transporter activity"/>
    <property type="evidence" value="ECO:0007669"/>
    <property type="project" value="UniProtKB-ARBA"/>
</dbReference>